<dbReference type="AlphaFoldDB" id="A0A914Y295"/>
<sequence>MNFLNQLSNFLNQCCPSYRKVVIELIEKLDALDDVKERNERTMLLEDFSDNFIMPTSLWRELIRIKSNMRFDERDALKVKVRQHFYFDGLADPEIGINIYSSLLKPGTETFDHLRFKDFTKDAINENLTYPRSILNTLSEYYSAYSYSPIPQEYLSNIVHLTKLYKDSKDFYSNKEKVILSDFIKSTKFISDNFIPKISMNIFDKNLWKQYIACMKKCDPVKSLEIYASFCRFFLDDIGMQNEYKNEAKIYGPSNVIWKNCFEWEKPISKATNKKITTLKWDPNHLRQNPLPNTLMYYIFSKCDPLMRHKFHSICKSFFYQFPYQICHQLECDEQRKERSFQEMSLVTNPKDFETLNLSNLYISNSLFVKARGRNFISKCLIPTIYRCNAKYIEIAQQILTWRELLRIIGHGNVEVLHLKNVRLNSDTPIYLEDLMAQLPNIIRFRADCVHYNPQTITNLLQLNFTHKFKSFNIYNITDDIQVRQLLAFIEEKCVSIRKVRLGCSHQMSRENYISFCNIFGENVIRSLYG</sequence>
<dbReference type="WBParaSite" id="PSU_v2.g11924.t1">
    <property type="protein sequence ID" value="PSU_v2.g11924.t1"/>
    <property type="gene ID" value="PSU_v2.g11924"/>
</dbReference>
<protein>
    <submittedName>
        <fullName evidence="2">F-box domain-containing protein</fullName>
    </submittedName>
</protein>
<proteinExistence type="predicted"/>
<organism evidence="1 2">
    <name type="scientific">Panagrolaimus superbus</name>
    <dbReference type="NCBI Taxonomy" id="310955"/>
    <lineage>
        <taxon>Eukaryota</taxon>
        <taxon>Metazoa</taxon>
        <taxon>Ecdysozoa</taxon>
        <taxon>Nematoda</taxon>
        <taxon>Chromadorea</taxon>
        <taxon>Rhabditida</taxon>
        <taxon>Tylenchina</taxon>
        <taxon>Panagrolaimomorpha</taxon>
        <taxon>Panagrolaimoidea</taxon>
        <taxon>Panagrolaimidae</taxon>
        <taxon>Panagrolaimus</taxon>
    </lineage>
</organism>
<dbReference type="Proteomes" id="UP000887577">
    <property type="component" value="Unplaced"/>
</dbReference>
<reference evidence="2" key="1">
    <citation type="submission" date="2022-11" db="UniProtKB">
        <authorList>
            <consortium name="WormBaseParasite"/>
        </authorList>
    </citation>
    <scope>IDENTIFICATION</scope>
</reference>
<evidence type="ECO:0000313" key="2">
    <source>
        <dbReference type="WBParaSite" id="PSU_v2.g11924.t1"/>
    </source>
</evidence>
<keyword evidence="1" id="KW-1185">Reference proteome</keyword>
<accession>A0A914Y295</accession>
<name>A0A914Y295_9BILA</name>
<evidence type="ECO:0000313" key="1">
    <source>
        <dbReference type="Proteomes" id="UP000887577"/>
    </source>
</evidence>